<gene>
    <name evidence="2" type="ORF">RHSIM_Rhsim01G0120100</name>
</gene>
<evidence type="ECO:0000313" key="2">
    <source>
        <dbReference type="EMBL" id="KAF7154590.1"/>
    </source>
</evidence>
<protein>
    <submittedName>
        <fullName evidence="2">Uncharacterized protein</fullName>
    </submittedName>
</protein>
<evidence type="ECO:0000256" key="1">
    <source>
        <dbReference type="SAM" id="MobiDB-lite"/>
    </source>
</evidence>
<name>A0A834LZV1_RHOSS</name>
<dbReference type="Proteomes" id="UP000626092">
    <property type="component" value="Unassembled WGS sequence"/>
</dbReference>
<feature type="region of interest" description="Disordered" evidence="1">
    <location>
        <begin position="1"/>
        <end position="55"/>
    </location>
</feature>
<sequence length="118" mass="13063">MLIRQEQPEQNLVEQPEQQEQPPAIINTETSRLSHRRQSSSACEGADGRAEKRAEVTKDDILEASHAEANVTKANESSELFVSDFDCPDGHIITAANSLAKNPLTSHHFPQEGGLFQR</sequence>
<feature type="compositionally biased region" description="Basic and acidic residues" evidence="1">
    <location>
        <begin position="46"/>
        <end position="55"/>
    </location>
</feature>
<comment type="caution">
    <text evidence="2">The sequence shown here is derived from an EMBL/GenBank/DDBJ whole genome shotgun (WGS) entry which is preliminary data.</text>
</comment>
<dbReference type="EMBL" id="WJXA01000001">
    <property type="protein sequence ID" value="KAF7154590.1"/>
    <property type="molecule type" value="Genomic_DNA"/>
</dbReference>
<keyword evidence="3" id="KW-1185">Reference proteome</keyword>
<accession>A0A834LZV1</accession>
<feature type="compositionally biased region" description="Low complexity" evidence="1">
    <location>
        <begin position="8"/>
        <end position="23"/>
    </location>
</feature>
<reference evidence="2" key="1">
    <citation type="submission" date="2019-11" db="EMBL/GenBank/DDBJ databases">
        <authorList>
            <person name="Liu Y."/>
            <person name="Hou J."/>
            <person name="Li T.-Q."/>
            <person name="Guan C.-H."/>
            <person name="Wu X."/>
            <person name="Wu H.-Z."/>
            <person name="Ling F."/>
            <person name="Zhang R."/>
            <person name="Shi X.-G."/>
            <person name="Ren J.-P."/>
            <person name="Chen E.-F."/>
            <person name="Sun J.-M."/>
        </authorList>
    </citation>
    <scope>NUCLEOTIDE SEQUENCE</scope>
    <source>
        <strain evidence="2">Adult_tree_wgs_1</strain>
        <tissue evidence="2">Leaves</tissue>
    </source>
</reference>
<organism evidence="2 3">
    <name type="scientific">Rhododendron simsii</name>
    <name type="common">Sims's rhododendron</name>
    <dbReference type="NCBI Taxonomy" id="118357"/>
    <lineage>
        <taxon>Eukaryota</taxon>
        <taxon>Viridiplantae</taxon>
        <taxon>Streptophyta</taxon>
        <taxon>Embryophyta</taxon>
        <taxon>Tracheophyta</taxon>
        <taxon>Spermatophyta</taxon>
        <taxon>Magnoliopsida</taxon>
        <taxon>eudicotyledons</taxon>
        <taxon>Gunneridae</taxon>
        <taxon>Pentapetalae</taxon>
        <taxon>asterids</taxon>
        <taxon>Ericales</taxon>
        <taxon>Ericaceae</taxon>
        <taxon>Ericoideae</taxon>
        <taxon>Rhodoreae</taxon>
        <taxon>Rhododendron</taxon>
    </lineage>
</organism>
<evidence type="ECO:0000313" key="3">
    <source>
        <dbReference type="Proteomes" id="UP000626092"/>
    </source>
</evidence>
<dbReference type="AlphaFoldDB" id="A0A834LZV1"/>
<proteinExistence type="predicted"/>